<dbReference type="Pfam" id="PF21780">
    <property type="entry name" value="DUF6875"/>
    <property type="match status" value="1"/>
</dbReference>
<sequence length="216" mass="23727">MNSTAHAGSGAPPEAGDQTEATVRDWLEDYICRPHDLIGRNGAVCPFVSPSLRAGTLEIRIRTVGPTPNATVVADALLGALEEFDLIGWTGSNPALRSLLVVLPDLEPDQYHLLDDAHGEVKPEAVRRGLMIGQFHPACQEPAARNPGFPVNRSPVPLVAIRPMALHDILFLKDRREWFEEYRRRFGSHFKPGRDAAEPLFAELFRKADAEHGVGA</sequence>
<evidence type="ECO:0000259" key="1">
    <source>
        <dbReference type="Pfam" id="PF21780"/>
    </source>
</evidence>
<dbReference type="EMBL" id="LLZU01000028">
    <property type="protein sequence ID" value="KRV48162.1"/>
    <property type="molecule type" value="Genomic_DNA"/>
</dbReference>
<gene>
    <name evidence="2" type="ORF">AQ490_26220</name>
</gene>
<evidence type="ECO:0000313" key="2">
    <source>
        <dbReference type="EMBL" id="KRV48162.1"/>
    </source>
</evidence>
<dbReference type="InterPro" id="IPR049240">
    <property type="entry name" value="DUF6875"/>
</dbReference>
<keyword evidence="3" id="KW-1185">Reference proteome</keyword>
<dbReference type="Proteomes" id="UP000050867">
    <property type="component" value="Unassembled WGS sequence"/>
</dbReference>
<dbReference type="AlphaFoldDB" id="A0A0T6LQK8"/>
<protein>
    <recommendedName>
        <fullName evidence="1">DUF6875 domain-containing protein</fullName>
    </recommendedName>
</protein>
<dbReference type="eggNOG" id="COG0142">
    <property type="taxonomic scope" value="Bacteria"/>
</dbReference>
<dbReference type="RefSeq" id="WP_018384936.1">
    <property type="nucleotide sequence ID" value="NZ_LLZU01000028.1"/>
</dbReference>
<dbReference type="STRING" id="76728.AQ490_26220"/>
<name>A0A0T6LQK8_WENVI</name>
<dbReference type="OrthoDB" id="8420726at2"/>
<organism evidence="2 3">
    <name type="scientific">Wenjunlia vitaminophila</name>
    <name type="common">Streptomyces vitaminophilus</name>
    <dbReference type="NCBI Taxonomy" id="76728"/>
    <lineage>
        <taxon>Bacteria</taxon>
        <taxon>Bacillati</taxon>
        <taxon>Actinomycetota</taxon>
        <taxon>Actinomycetes</taxon>
        <taxon>Kitasatosporales</taxon>
        <taxon>Streptomycetaceae</taxon>
        <taxon>Wenjunlia</taxon>
    </lineage>
</organism>
<accession>A0A0T6LQK8</accession>
<evidence type="ECO:0000313" key="3">
    <source>
        <dbReference type="Proteomes" id="UP000050867"/>
    </source>
</evidence>
<proteinExistence type="predicted"/>
<feature type="domain" description="DUF6875" evidence="1">
    <location>
        <begin position="22"/>
        <end position="192"/>
    </location>
</feature>
<reference evidence="2 3" key="1">
    <citation type="submission" date="2015-10" db="EMBL/GenBank/DDBJ databases">
        <title>Draft genome sequence of pyrrolomycin-producing Streptomyces vitaminophilus.</title>
        <authorList>
            <person name="Graham D.E."/>
            <person name="Mahan K.M."/>
            <person name="Klingeman D.M."/>
            <person name="Hettich R.L."/>
            <person name="Parry R.J."/>
        </authorList>
    </citation>
    <scope>NUCLEOTIDE SEQUENCE [LARGE SCALE GENOMIC DNA]</scope>
    <source>
        <strain evidence="2 3">ATCC 31673</strain>
    </source>
</reference>
<comment type="caution">
    <text evidence="2">The sequence shown here is derived from an EMBL/GenBank/DDBJ whole genome shotgun (WGS) entry which is preliminary data.</text>
</comment>